<gene>
    <name evidence="1" type="ORF">K432DRAFT_98505</name>
</gene>
<dbReference type="PANTHER" id="PTHR33112:SF16">
    <property type="entry name" value="HETEROKARYON INCOMPATIBILITY DOMAIN-CONTAINING PROTEIN"/>
    <property type="match status" value="1"/>
</dbReference>
<reference evidence="1 2" key="1">
    <citation type="journal article" date="2016" name="Nat. Commun.">
        <title>Ectomycorrhizal ecology is imprinted in the genome of the dominant symbiotic fungus Cenococcum geophilum.</title>
        <authorList>
            <consortium name="DOE Joint Genome Institute"/>
            <person name="Peter M."/>
            <person name="Kohler A."/>
            <person name="Ohm R.A."/>
            <person name="Kuo A."/>
            <person name="Krutzmann J."/>
            <person name="Morin E."/>
            <person name="Arend M."/>
            <person name="Barry K.W."/>
            <person name="Binder M."/>
            <person name="Choi C."/>
            <person name="Clum A."/>
            <person name="Copeland A."/>
            <person name="Grisel N."/>
            <person name="Haridas S."/>
            <person name="Kipfer T."/>
            <person name="LaButti K."/>
            <person name="Lindquist E."/>
            <person name="Lipzen A."/>
            <person name="Maire R."/>
            <person name="Meier B."/>
            <person name="Mihaltcheva S."/>
            <person name="Molinier V."/>
            <person name="Murat C."/>
            <person name="Poggeler S."/>
            <person name="Quandt C.A."/>
            <person name="Sperisen C."/>
            <person name="Tritt A."/>
            <person name="Tisserant E."/>
            <person name="Crous P.W."/>
            <person name="Henrissat B."/>
            <person name="Nehls U."/>
            <person name="Egli S."/>
            <person name="Spatafora J.W."/>
            <person name="Grigoriev I.V."/>
            <person name="Martin F.M."/>
        </authorList>
    </citation>
    <scope>NUCLEOTIDE SEQUENCE [LARGE SCALE GENOMIC DNA]</scope>
    <source>
        <strain evidence="1 2">CBS 459.81</strain>
    </source>
</reference>
<protein>
    <submittedName>
        <fullName evidence="1">Uncharacterized protein</fullName>
    </submittedName>
</protein>
<proteinExistence type="predicted"/>
<dbReference type="OrthoDB" id="5125733at2759"/>
<keyword evidence="2" id="KW-1185">Reference proteome</keyword>
<sequence length="178" mass="20499">MRFDERAPLVTSIDDSLNVRPRDVVTLGGDLRGVESTISETQRNWVFPRQVNSAGRERRRRIESFYIHDCCRDEDDNFIHDWAHVVENYPSRGMTRQSHKLVAIWGIVNVFVAIKSVEYTAGIWNGSEEPLVQRLLWSLPRLRKRLLGVAPSWAWASGNVRLIGQDSYMSIFSVALRS</sequence>
<organism evidence="1 2">
    <name type="scientific">Lepidopterella palustris CBS 459.81</name>
    <dbReference type="NCBI Taxonomy" id="1314670"/>
    <lineage>
        <taxon>Eukaryota</taxon>
        <taxon>Fungi</taxon>
        <taxon>Dikarya</taxon>
        <taxon>Ascomycota</taxon>
        <taxon>Pezizomycotina</taxon>
        <taxon>Dothideomycetes</taxon>
        <taxon>Pleosporomycetidae</taxon>
        <taxon>Mytilinidiales</taxon>
        <taxon>Argynnaceae</taxon>
        <taxon>Lepidopterella</taxon>
    </lineage>
</organism>
<evidence type="ECO:0000313" key="2">
    <source>
        <dbReference type="Proteomes" id="UP000250266"/>
    </source>
</evidence>
<accession>A0A8E2JJH7</accession>
<dbReference type="PANTHER" id="PTHR33112">
    <property type="entry name" value="DOMAIN PROTEIN, PUTATIVE-RELATED"/>
    <property type="match status" value="1"/>
</dbReference>
<dbReference type="Proteomes" id="UP000250266">
    <property type="component" value="Unassembled WGS sequence"/>
</dbReference>
<name>A0A8E2JJH7_9PEZI</name>
<dbReference type="EMBL" id="KV744831">
    <property type="protein sequence ID" value="OCK84753.1"/>
    <property type="molecule type" value="Genomic_DNA"/>
</dbReference>
<evidence type="ECO:0000313" key="1">
    <source>
        <dbReference type="EMBL" id="OCK84753.1"/>
    </source>
</evidence>
<dbReference type="AlphaFoldDB" id="A0A8E2JJH7"/>